<feature type="compositionally biased region" description="Polar residues" evidence="1">
    <location>
        <begin position="68"/>
        <end position="77"/>
    </location>
</feature>
<keyword evidence="2" id="KW-1133">Transmembrane helix</keyword>
<comment type="caution">
    <text evidence="3">The sequence shown here is derived from an EMBL/GenBank/DDBJ whole genome shotgun (WGS) entry which is preliminary data.</text>
</comment>
<feature type="transmembrane region" description="Helical" evidence="2">
    <location>
        <begin position="160"/>
        <end position="180"/>
    </location>
</feature>
<sequence>MHATPTRASATPATPSTILVPETPLTAAGNRTIATHYGPRNATAQPQSQAQARRTQTRTHQPPTTPQLNPSLSNPRTELQHLRTRRADLTDRLNESTSHISRLQLRQRLQAHELLRERAVAGRATADRKVLEAGRDEGVTAAIAEARERAMRQGIVNGRLRALLIILFLAVAGYAAWCYVNQASFRYIRGVEERRYGL</sequence>
<dbReference type="AlphaFoldDB" id="A0A4U0WYQ4"/>
<evidence type="ECO:0000256" key="2">
    <source>
        <dbReference type="SAM" id="Phobius"/>
    </source>
</evidence>
<dbReference type="OrthoDB" id="10411420at2759"/>
<feature type="region of interest" description="Disordered" evidence="1">
    <location>
        <begin position="1"/>
        <end position="23"/>
    </location>
</feature>
<keyword evidence="2" id="KW-0472">Membrane</keyword>
<evidence type="ECO:0000313" key="4">
    <source>
        <dbReference type="Proteomes" id="UP000309340"/>
    </source>
</evidence>
<dbReference type="Proteomes" id="UP000309340">
    <property type="component" value="Unassembled WGS sequence"/>
</dbReference>
<name>A0A4U0WYQ4_9PEZI</name>
<evidence type="ECO:0000313" key="3">
    <source>
        <dbReference type="EMBL" id="TKA68964.1"/>
    </source>
</evidence>
<accession>A0A4U0WYQ4</accession>
<reference evidence="3 4" key="1">
    <citation type="submission" date="2017-03" db="EMBL/GenBank/DDBJ databases">
        <title>Genomes of endolithic fungi from Antarctica.</title>
        <authorList>
            <person name="Coleine C."/>
            <person name="Masonjones S."/>
            <person name="Stajich J.E."/>
        </authorList>
    </citation>
    <scope>NUCLEOTIDE SEQUENCE [LARGE SCALE GENOMIC DNA]</scope>
    <source>
        <strain evidence="3 4">CCFEE 5184</strain>
    </source>
</reference>
<feature type="compositionally biased region" description="Low complexity" evidence="1">
    <location>
        <begin position="1"/>
        <end position="17"/>
    </location>
</feature>
<feature type="region of interest" description="Disordered" evidence="1">
    <location>
        <begin position="37"/>
        <end position="77"/>
    </location>
</feature>
<feature type="compositionally biased region" description="Low complexity" evidence="1">
    <location>
        <begin position="42"/>
        <end position="62"/>
    </location>
</feature>
<protein>
    <submittedName>
        <fullName evidence="3">Uncharacterized protein</fullName>
    </submittedName>
</protein>
<gene>
    <name evidence="3" type="ORF">B0A55_06607</name>
</gene>
<proteinExistence type="predicted"/>
<keyword evidence="4" id="KW-1185">Reference proteome</keyword>
<organism evidence="3 4">
    <name type="scientific">Friedmanniomyces simplex</name>
    <dbReference type="NCBI Taxonomy" id="329884"/>
    <lineage>
        <taxon>Eukaryota</taxon>
        <taxon>Fungi</taxon>
        <taxon>Dikarya</taxon>
        <taxon>Ascomycota</taxon>
        <taxon>Pezizomycotina</taxon>
        <taxon>Dothideomycetes</taxon>
        <taxon>Dothideomycetidae</taxon>
        <taxon>Mycosphaerellales</taxon>
        <taxon>Teratosphaeriaceae</taxon>
        <taxon>Friedmanniomyces</taxon>
    </lineage>
</organism>
<keyword evidence="2" id="KW-0812">Transmembrane</keyword>
<evidence type="ECO:0000256" key="1">
    <source>
        <dbReference type="SAM" id="MobiDB-lite"/>
    </source>
</evidence>
<dbReference type="EMBL" id="NAJQ01000477">
    <property type="protein sequence ID" value="TKA68964.1"/>
    <property type="molecule type" value="Genomic_DNA"/>
</dbReference>